<dbReference type="AlphaFoldDB" id="A0A1T4Y5C6"/>
<dbReference type="RefSeq" id="WP_078813720.1">
    <property type="nucleotide sequence ID" value="NZ_FUYE01000007.1"/>
</dbReference>
<keyword evidence="2" id="KW-1185">Reference proteome</keyword>
<gene>
    <name evidence="1" type="ORF">SAMN02745166_02525</name>
</gene>
<evidence type="ECO:0000313" key="1">
    <source>
        <dbReference type="EMBL" id="SKA97034.1"/>
    </source>
</evidence>
<proteinExistence type="predicted"/>
<sequence length="207" mass="22223">MNSLSLPIANLKALMQAGFLLGLGMLGSCATAPRETAQVSLEQRQAVEDQTVEPQVTQPKLSMTEWTLLEMGFDEAKAISAQSADVGSQFRVAADQIEVLKADAEGKPLKVKATGHVFVEMNIGDRATALCEEAEITAQQAVFKGRPLLMQNSQVAKATHPATTFRVTDFLKVSGDFEFIRPAEVMQSILMAADPLLPSAPNAVALH</sequence>
<dbReference type="STRING" id="48467.SAMN02745166_02525"/>
<reference evidence="2" key="1">
    <citation type="submission" date="2017-02" db="EMBL/GenBank/DDBJ databases">
        <authorList>
            <person name="Varghese N."/>
            <person name="Submissions S."/>
        </authorList>
    </citation>
    <scope>NUCLEOTIDE SEQUENCE [LARGE SCALE GENOMIC DNA]</scope>
    <source>
        <strain evidence="2">ATCC 700200</strain>
    </source>
</reference>
<organism evidence="1 2">
    <name type="scientific">Prosthecobacter debontii</name>
    <dbReference type="NCBI Taxonomy" id="48467"/>
    <lineage>
        <taxon>Bacteria</taxon>
        <taxon>Pseudomonadati</taxon>
        <taxon>Verrucomicrobiota</taxon>
        <taxon>Verrucomicrobiia</taxon>
        <taxon>Verrucomicrobiales</taxon>
        <taxon>Verrucomicrobiaceae</taxon>
        <taxon>Prosthecobacter</taxon>
    </lineage>
</organism>
<dbReference type="EMBL" id="FUYE01000007">
    <property type="protein sequence ID" value="SKA97034.1"/>
    <property type="molecule type" value="Genomic_DNA"/>
</dbReference>
<evidence type="ECO:0000313" key="2">
    <source>
        <dbReference type="Proteomes" id="UP000190774"/>
    </source>
</evidence>
<name>A0A1T4Y5C6_9BACT</name>
<dbReference type="OrthoDB" id="9864635at2"/>
<protein>
    <recommendedName>
        <fullName evidence="3">Lipoprotein</fullName>
    </recommendedName>
</protein>
<evidence type="ECO:0008006" key="3">
    <source>
        <dbReference type="Google" id="ProtNLM"/>
    </source>
</evidence>
<dbReference type="Proteomes" id="UP000190774">
    <property type="component" value="Unassembled WGS sequence"/>
</dbReference>
<accession>A0A1T4Y5C6</accession>